<dbReference type="STRING" id="1842532.A7E78_08370"/>
<dbReference type="RefSeq" id="WP_072283810.1">
    <property type="nucleotide sequence ID" value="NZ_CP015519.1"/>
</dbReference>
<keyword evidence="5" id="KW-1185">Reference proteome</keyword>
<dbReference type="Proteomes" id="UP000182517">
    <property type="component" value="Chromosome"/>
</dbReference>
<evidence type="ECO:0000259" key="3">
    <source>
        <dbReference type="PROSITE" id="PS50887"/>
    </source>
</evidence>
<evidence type="ECO:0000256" key="1">
    <source>
        <dbReference type="ARBA" id="ARBA00012528"/>
    </source>
</evidence>
<evidence type="ECO:0000313" key="4">
    <source>
        <dbReference type="EMBL" id="APG27846.1"/>
    </source>
</evidence>
<dbReference type="CDD" id="cd01949">
    <property type="entry name" value="GGDEF"/>
    <property type="match status" value="1"/>
</dbReference>
<dbReference type="Gene3D" id="3.30.70.270">
    <property type="match status" value="1"/>
</dbReference>
<dbReference type="SUPFAM" id="SSF55073">
    <property type="entry name" value="Nucleotide cyclase"/>
    <property type="match status" value="1"/>
</dbReference>
<dbReference type="Gene3D" id="3.30.450.40">
    <property type="match status" value="1"/>
</dbReference>
<sequence>MSAPLTTTESPEALLKRLAAAPELESFELALYDRQFLLLAISSPEAALCGNPSSPFCNPVCHARRAAKLAAAEAEDQPRLVHCPGSLQNCLVPCRNTNGQRIYLLIGGGREPQINLPYLEELACLNQVEAFPLLKQWNLLPQFKSSILLEAGRTAQSLFLSYTAPPPESHNDAPAPSEALIEALLQADDVLAAASDWQTLSETINTLLEPAFGPGSICLLEPGENEPDLRCLDKWPASQIEDPEFSSTEADPCERLQTNDVQLTCLPLQGDNELFGSLLCCGPALSARDMQILNMLAERLTCRLQQLTNPKSSPGDSDLSDGDFNHLLTLTDPQELCQHILEDAVSLVPANKASLMLLNSNGSKLHLLASSGMNRAMAADLCVPSDQGIAGQVLKTGQALLVEDLEQDPRISNLPRPRFQSKTFLCLPLTTGSQHHGVICLADRQDEQPFNQQDLDLLTRLARSRALIIERLHNRQQVNKLLGQAALDPNTGVYSANMFKRRFTEEASRATRLQQGLALLLFKADQLDGASQQSTLDLASRLKNLVRKMDVLGRLDKYLFAVLLPDTANEVALSIANRLHSQKDDEGNDLPSISCGIALYPNNGASFDTLLQSAKDALVRAHQQGGNRAMPCQSSANNDKIVFL</sequence>
<dbReference type="PANTHER" id="PTHR45138">
    <property type="entry name" value="REGULATORY COMPONENTS OF SENSORY TRANSDUCTION SYSTEM"/>
    <property type="match status" value="1"/>
</dbReference>
<dbReference type="SMART" id="SM00267">
    <property type="entry name" value="GGDEF"/>
    <property type="match status" value="1"/>
</dbReference>
<dbReference type="Pfam" id="PF00990">
    <property type="entry name" value="GGDEF"/>
    <property type="match status" value="1"/>
</dbReference>
<evidence type="ECO:0000256" key="2">
    <source>
        <dbReference type="ARBA" id="ARBA00034247"/>
    </source>
</evidence>
<comment type="catalytic activity">
    <reaction evidence="2">
        <text>2 GTP = 3',3'-c-di-GMP + 2 diphosphate</text>
        <dbReference type="Rhea" id="RHEA:24898"/>
        <dbReference type="ChEBI" id="CHEBI:33019"/>
        <dbReference type="ChEBI" id="CHEBI:37565"/>
        <dbReference type="ChEBI" id="CHEBI:58805"/>
        <dbReference type="EC" id="2.7.7.65"/>
    </reaction>
</comment>
<name>A0A1L3GPH8_9BACT</name>
<dbReference type="EMBL" id="CP015519">
    <property type="protein sequence ID" value="APG27846.1"/>
    <property type="molecule type" value="Genomic_DNA"/>
</dbReference>
<organism evidence="4 5">
    <name type="scientific">Syntrophotalea acetylenivorans</name>
    <dbReference type="NCBI Taxonomy" id="1842532"/>
    <lineage>
        <taxon>Bacteria</taxon>
        <taxon>Pseudomonadati</taxon>
        <taxon>Thermodesulfobacteriota</taxon>
        <taxon>Desulfuromonadia</taxon>
        <taxon>Desulfuromonadales</taxon>
        <taxon>Syntrophotaleaceae</taxon>
        <taxon>Syntrophotalea</taxon>
    </lineage>
</organism>
<dbReference type="InterPro" id="IPR000160">
    <property type="entry name" value="GGDEF_dom"/>
</dbReference>
<dbReference type="NCBIfam" id="TIGR00254">
    <property type="entry name" value="GGDEF"/>
    <property type="match status" value="1"/>
</dbReference>
<dbReference type="Pfam" id="PF13185">
    <property type="entry name" value="GAF_2"/>
    <property type="match status" value="1"/>
</dbReference>
<dbReference type="SMART" id="SM00065">
    <property type="entry name" value="GAF"/>
    <property type="match status" value="1"/>
</dbReference>
<accession>A0A1L3GPH8</accession>
<dbReference type="GO" id="GO:0043709">
    <property type="term" value="P:cell adhesion involved in single-species biofilm formation"/>
    <property type="evidence" value="ECO:0007669"/>
    <property type="project" value="TreeGrafter"/>
</dbReference>
<protein>
    <recommendedName>
        <fullName evidence="1">diguanylate cyclase</fullName>
        <ecNumber evidence="1">2.7.7.65</ecNumber>
    </recommendedName>
</protein>
<dbReference type="SUPFAM" id="SSF55781">
    <property type="entry name" value="GAF domain-like"/>
    <property type="match status" value="1"/>
</dbReference>
<dbReference type="KEGG" id="pef:A7E78_08370"/>
<dbReference type="EC" id="2.7.7.65" evidence="1"/>
<dbReference type="InterPro" id="IPR043128">
    <property type="entry name" value="Rev_trsase/Diguanyl_cyclase"/>
</dbReference>
<reference evidence="4 5" key="1">
    <citation type="journal article" date="2017" name="Genome Announc.">
        <title>Complete Genome Sequences of Two Acetylene-Fermenting Pelobacter acetylenicus Strains.</title>
        <authorList>
            <person name="Sutton J.M."/>
            <person name="Baesman S.M."/>
            <person name="Fierst J.L."/>
            <person name="Poret-Peterson A.T."/>
            <person name="Oremland R.S."/>
            <person name="Dunlap D.S."/>
            <person name="Akob D.M."/>
        </authorList>
    </citation>
    <scope>NUCLEOTIDE SEQUENCE [LARGE SCALE GENOMIC DNA]</scope>
    <source>
        <strain evidence="4 5">SFB93</strain>
    </source>
</reference>
<dbReference type="InterPro" id="IPR003018">
    <property type="entry name" value="GAF"/>
</dbReference>
<dbReference type="PROSITE" id="PS50887">
    <property type="entry name" value="GGDEF"/>
    <property type="match status" value="1"/>
</dbReference>
<dbReference type="PANTHER" id="PTHR45138:SF9">
    <property type="entry name" value="DIGUANYLATE CYCLASE DGCM-RELATED"/>
    <property type="match status" value="1"/>
</dbReference>
<dbReference type="GO" id="GO:1902201">
    <property type="term" value="P:negative regulation of bacterial-type flagellum-dependent cell motility"/>
    <property type="evidence" value="ECO:0007669"/>
    <property type="project" value="TreeGrafter"/>
</dbReference>
<evidence type="ECO:0000313" key="5">
    <source>
        <dbReference type="Proteomes" id="UP000182517"/>
    </source>
</evidence>
<dbReference type="GO" id="GO:0052621">
    <property type="term" value="F:diguanylate cyclase activity"/>
    <property type="evidence" value="ECO:0007669"/>
    <property type="project" value="UniProtKB-EC"/>
</dbReference>
<dbReference type="GO" id="GO:0005886">
    <property type="term" value="C:plasma membrane"/>
    <property type="evidence" value="ECO:0007669"/>
    <property type="project" value="TreeGrafter"/>
</dbReference>
<dbReference type="OrthoDB" id="9759607at2"/>
<dbReference type="InterPro" id="IPR029016">
    <property type="entry name" value="GAF-like_dom_sf"/>
</dbReference>
<proteinExistence type="predicted"/>
<dbReference type="AlphaFoldDB" id="A0A1L3GPH8"/>
<feature type="domain" description="GGDEF" evidence="3">
    <location>
        <begin position="515"/>
        <end position="634"/>
    </location>
</feature>
<gene>
    <name evidence="4" type="ORF">A7E78_08370</name>
</gene>
<dbReference type="InterPro" id="IPR029787">
    <property type="entry name" value="Nucleotide_cyclase"/>
</dbReference>
<dbReference type="InterPro" id="IPR050469">
    <property type="entry name" value="Diguanylate_Cyclase"/>
</dbReference>